<dbReference type="GO" id="GO:0005509">
    <property type="term" value="F:calcium ion binding"/>
    <property type="evidence" value="ECO:0007669"/>
    <property type="project" value="InterPro"/>
</dbReference>
<dbReference type="SUPFAM" id="SSF56219">
    <property type="entry name" value="DNase I-like"/>
    <property type="match status" value="1"/>
</dbReference>
<dbReference type="GO" id="GO:0004527">
    <property type="term" value="F:exonuclease activity"/>
    <property type="evidence" value="ECO:0007669"/>
    <property type="project" value="UniProtKB-KW"/>
</dbReference>
<dbReference type="InterPro" id="IPR036691">
    <property type="entry name" value="Endo/exonu/phosph_ase_sf"/>
</dbReference>
<dbReference type="EMBL" id="MKZS01000001">
    <property type="protein sequence ID" value="OLT60031.1"/>
    <property type="molecule type" value="Genomic_DNA"/>
</dbReference>
<dbReference type="PRINTS" id="PR00313">
    <property type="entry name" value="CABNDNGRPT"/>
</dbReference>
<protein>
    <submittedName>
        <fullName evidence="3">Endonuclease/exonuclease/phosphatase</fullName>
    </submittedName>
</protein>
<dbReference type="PROSITE" id="PS00330">
    <property type="entry name" value="HEMOLYSIN_CALCIUM"/>
    <property type="match status" value="2"/>
</dbReference>
<organism evidence="3 4">
    <name type="scientific">Moorena bouillonii PNG</name>
    <dbReference type="NCBI Taxonomy" id="568701"/>
    <lineage>
        <taxon>Bacteria</taxon>
        <taxon>Bacillati</taxon>
        <taxon>Cyanobacteriota</taxon>
        <taxon>Cyanophyceae</taxon>
        <taxon>Coleofasciculales</taxon>
        <taxon>Coleofasciculaceae</taxon>
        <taxon>Moorena</taxon>
    </lineage>
</organism>
<dbReference type="Gene3D" id="2.150.10.10">
    <property type="entry name" value="Serralysin-like metalloprotease, C-terminal"/>
    <property type="match status" value="2"/>
</dbReference>
<gene>
    <name evidence="3" type="ORF">BJP37_14350</name>
</gene>
<name>A0A1U7N288_9CYAN</name>
<dbReference type="Gene3D" id="3.60.10.10">
    <property type="entry name" value="Endonuclease/exonuclease/phosphatase"/>
    <property type="match status" value="1"/>
</dbReference>
<dbReference type="SUPFAM" id="SSF75011">
    <property type="entry name" value="3-carboxy-cis,cis-mucoante lactonizing enzyme"/>
    <property type="match status" value="1"/>
</dbReference>
<dbReference type="InterPro" id="IPR001343">
    <property type="entry name" value="Hemolysn_Ca-bd"/>
</dbReference>
<keyword evidence="3" id="KW-0269">Exonuclease</keyword>
<accession>A0A1U7N288</accession>
<feature type="domain" description="Phytase-like" evidence="2">
    <location>
        <begin position="409"/>
        <end position="722"/>
    </location>
</feature>
<dbReference type="PANTHER" id="PTHR37957">
    <property type="entry name" value="BLR7070 PROTEIN"/>
    <property type="match status" value="1"/>
</dbReference>
<dbReference type="InterPro" id="IPR027372">
    <property type="entry name" value="Phytase-like_dom"/>
</dbReference>
<dbReference type="Pfam" id="PF00353">
    <property type="entry name" value="HemolysinCabind"/>
    <property type="match status" value="2"/>
</dbReference>
<feature type="domain" description="Endonuclease/exonuclease/phosphatase" evidence="1">
    <location>
        <begin position="30"/>
        <end position="368"/>
    </location>
</feature>
<dbReference type="PANTHER" id="PTHR37957:SF1">
    <property type="entry name" value="PHYTASE-LIKE DOMAIN-CONTAINING PROTEIN"/>
    <property type="match status" value="1"/>
</dbReference>
<keyword evidence="3" id="KW-0540">Nuclease</keyword>
<evidence type="ECO:0000259" key="2">
    <source>
        <dbReference type="Pfam" id="PF13449"/>
    </source>
</evidence>
<dbReference type="Proteomes" id="UP000186657">
    <property type="component" value="Unassembled WGS sequence"/>
</dbReference>
<dbReference type="Pfam" id="PF13449">
    <property type="entry name" value="Phytase-like"/>
    <property type="match status" value="1"/>
</dbReference>
<dbReference type="GO" id="GO:0004519">
    <property type="term" value="F:endonuclease activity"/>
    <property type="evidence" value="ECO:0007669"/>
    <property type="project" value="UniProtKB-KW"/>
</dbReference>
<keyword evidence="4" id="KW-1185">Reference proteome</keyword>
<evidence type="ECO:0000313" key="3">
    <source>
        <dbReference type="EMBL" id="OLT60031.1"/>
    </source>
</evidence>
<keyword evidence="3" id="KW-0255">Endonuclease</keyword>
<sequence length="943" mass="100813">MSNLDVRFSSFNASLNRSNQGDLIQYLSTYDNNQAKAVAEIIQRSSPDVLLINEFDFDENGEAAKLFQDNYLSVSQNGATAIDFPYVYLAPSNTGIPSGFDLDNNGQVGGGNDAFGFGFFPGQFGMVLFSKHPIDTENIRTFQNFLWKNMPDALLPVDPVTGESWYSEEELAVFRLSSKSHWDIPININGETVHVLASHPTPPVFDGAEDRNGTRNHDEIRFWSDYITPGAGDYIYDDQGNFGGLLASDRFVIMGDQNADPFDGDSTDNAILQILDNPLVNTSVTPSSEGGVDASNRQGLNNLTHGGNPAFDTADFAEENFGGPGNLRVDYVLPSQNLPITDATVFWPKSDDPAFELVGDFPFPSSDHRLLYVDVEVEPTVVDSNSKVVTGINFLGEVSFNTGLQLENTEVGGISGLAYDPANGVYYGLSDDRSQNAPARFYTIDIDLSDGSLDNGDVGFTGVTTLRNASGDPFPERGIDPEGIAFTSAGTLFISSEGDANNLLNPFVNEFSLGGQQFNQLTVPDKFLPTSDGTKGIRNNLAFESLTITPDNRFLYTAVENALIQDGSASTLEDQSPVRILQYDLQTGAPAQEFLYFTDTIPNQSDPPGSFADNGLVELLALDNTGTLLALERSFAVGVGNNLRLYEVQLQGATDISDVDNLLRDPTDPDSKLLEVEQVAEKRLLLDFDDLGIRLDNSEAIAFGPTLPDGRQSLIVASDNNFNDNQITQFLAFGLDLDTIQSPTAIVETTSEINGTQGDDQLIGTVDADLINGFDGNDTIAGGLGNDILFGGNGDDILRGDSNSKSAGGKAGGDDIIYGGSGSDRIGGKSGNDFLYGGRGDDQLWGDAGDDLLTGGLGNDTLTGDNFSNGSGSDTFVLEIGEGTDTITDFELGTDFIGLGNGLGFGEVSITSDSNNSLINVGDETLAVVLGITTLAESDFVIL</sequence>
<dbReference type="AlphaFoldDB" id="A0A1U7N288"/>
<dbReference type="InterPro" id="IPR005135">
    <property type="entry name" value="Endo/exonuclease/phosphatase"/>
</dbReference>
<comment type="caution">
    <text evidence="3">The sequence shown here is derived from an EMBL/GenBank/DDBJ whole genome shotgun (WGS) entry which is preliminary data.</text>
</comment>
<evidence type="ECO:0000259" key="1">
    <source>
        <dbReference type="Pfam" id="PF03372"/>
    </source>
</evidence>
<dbReference type="Pfam" id="PF03372">
    <property type="entry name" value="Exo_endo_phos"/>
    <property type="match status" value="1"/>
</dbReference>
<dbReference type="InterPro" id="IPR011049">
    <property type="entry name" value="Serralysin-like_metalloprot_C"/>
</dbReference>
<dbReference type="SUPFAM" id="SSF51120">
    <property type="entry name" value="beta-Roll"/>
    <property type="match status" value="2"/>
</dbReference>
<evidence type="ECO:0000313" key="4">
    <source>
        <dbReference type="Proteomes" id="UP000186657"/>
    </source>
</evidence>
<proteinExistence type="predicted"/>
<keyword evidence="3" id="KW-0378">Hydrolase</keyword>
<dbReference type="InterPro" id="IPR018511">
    <property type="entry name" value="Hemolysin-typ_Ca-bd_CS"/>
</dbReference>
<reference evidence="3 4" key="1">
    <citation type="submission" date="2016-10" db="EMBL/GenBank/DDBJ databases">
        <title>Comparative genomics uncovers the prolific and rare metabolic potential of the cyanobacterial genus Moorea.</title>
        <authorList>
            <person name="Leao T."/>
            <person name="Castelao G."/>
            <person name="Korobeynikov A."/>
            <person name="Monroe E.A."/>
            <person name="Podell S."/>
            <person name="Glukhov E."/>
            <person name="Allen E."/>
            <person name="Gerwick W.H."/>
            <person name="Gerwick L."/>
        </authorList>
    </citation>
    <scope>NUCLEOTIDE SEQUENCE [LARGE SCALE GENOMIC DNA]</scope>
    <source>
        <strain evidence="3 4">PNG5-198</strain>
    </source>
</reference>
<dbReference type="RefSeq" id="WP_075899902.1">
    <property type="nucleotide sequence ID" value="NZ_MKZS01000001.1"/>
</dbReference>